<feature type="compositionally biased region" description="Polar residues" evidence="3">
    <location>
        <begin position="1"/>
        <end position="11"/>
    </location>
</feature>
<feature type="compositionally biased region" description="Basic and acidic residues" evidence="3">
    <location>
        <begin position="553"/>
        <end position="567"/>
    </location>
</feature>
<dbReference type="SMART" id="SM00088">
    <property type="entry name" value="PINT"/>
    <property type="match status" value="1"/>
</dbReference>
<dbReference type="PROSITE" id="PS50250">
    <property type="entry name" value="PCI"/>
    <property type="match status" value="1"/>
</dbReference>
<reference evidence="5 6" key="1">
    <citation type="journal article" date="2015" name="Genome Announc.">
        <title>Draft Genome Sequence and Gene Annotation of the Entomopathogenic Fungus Verticillium hemipterigenum.</title>
        <authorList>
            <person name="Horn F."/>
            <person name="Habel A."/>
            <person name="Scharf D.H."/>
            <person name="Dworschak J."/>
            <person name="Brakhage A.A."/>
            <person name="Guthke R."/>
            <person name="Hertweck C."/>
            <person name="Linde J."/>
        </authorList>
    </citation>
    <scope>NUCLEOTIDE SEQUENCE [LARGE SCALE GENOMIC DNA]</scope>
</reference>
<feature type="region of interest" description="Disordered" evidence="3">
    <location>
        <begin position="168"/>
        <end position="190"/>
    </location>
</feature>
<dbReference type="Pfam" id="PF25573">
    <property type="entry name" value="TPR_PSMD3_N"/>
    <property type="match status" value="1"/>
</dbReference>
<dbReference type="AlphaFoldDB" id="A0A0A1TD25"/>
<evidence type="ECO:0000256" key="1">
    <source>
        <dbReference type="ARBA" id="ARBA00007912"/>
    </source>
</evidence>
<gene>
    <name evidence="5" type="ORF">VHEMI10460</name>
</gene>
<feature type="region of interest" description="Disordered" evidence="3">
    <location>
        <begin position="1"/>
        <end position="76"/>
    </location>
</feature>
<dbReference type="InterPro" id="IPR057985">
    <property type="entry name" value="TPR_PSMD3_N"/>
</dbReference>
<dbReference type="PANTHER" id="PTHR10758">
    <property type="entry name" value="26S PROTEASOME NON-ATPASE REGULATORY SUBUNIT 3/COP9 SIGNALOSOME COMPLEX SUBUNIT 3"/>
    <property type="match status" value="1"/>
</dbReference>
<dbReference type="InterPro" id="IPR013586">
    <property type="entry name" value="PSMD3_C"/>
</dbReference>
<accession>A0A0A1TD25</accession>
<dbReference type="OrthoDB" id="1713558at2759"/>
<feature type="compositionally biased region" description="Low complexity" evidence="3">
    <location>
        <begin position="59"/>
        <end position="76"/>
    </location>
</feature>
<comment type="similarity">
    <text evidence="1">Belongs to the proteasome subunit S3 family.</text>
</comment>
<evidence type="ECO:0000313" key="6">
    <source>
        <dbReference type="Proteomes" id="UP000039046"/>
    </source>
</evidence>
<name>A0A0A1TD25_9HYPO</name>
<dbReference type="GO" id="GO:0006511">
    <property type="term" value="P:ubiquitin-dependent protein catabolic process"/>
    <property type="evidence" value="ECO:0007669"/>
    <property type="project" value="TreeGrafter"/>
</dbReference>
<proteinExistence type="inferred from homology"/>
<dbReference type="InterPro" id="IPR036390">
    <property type="entry name" value="WH_DNA-bd_sf"/>
</dbReference>
<feature type="compositionally biased region" description="Basic and acidic residues" evidence="3">
    <location>
        <begin position="179"/>
        <end position="190"/>
    </location>
</feature>
<evidence type="ECO:0000313" key="5">
    <source>
        <dbReference type="EMBL" id="CEJ94956.1"/>
    </source>
</evidence>
<dbReference type="Pfam" id="PF08375">
    <property type="entry name" value="Rpn3_C"/>
    <property type="match status" value="1"/>
</dbReference>
<dbReference type="GO" id="GO:0008541">
    <property type="term" value="C:proteasome regulatory particle, lid subcomplex"/>
    <property type="evidence" value="ECO:0007669"/>
    <property type="project" value="EnsemblFungi"/>
</dbReference>
<organism evidence="5 6">
    <name type="scientific">[Torrubiella] hemipterigena</name>
    <dbReference type="NCBI Taxonomy" id="1531966"/>
    <lineage>
        <taxon>Eukaryota</taxon>
        <taxon>Fungi</taxon>
        <taxon>Dikarya</taxon>
        <taxon>Ascomycota</taxon>
        <taxon>Pezizomycotina</taxon>
        <taxon>Sordariomycetes</taxon>
        <taxon>Hypocreomycetidae</taxon>
        <taxon>Hypocreales</taxon>
        <taxon>Clavicipitaceae</taxon>
        <taxon>Clavicipitaceae incertae sedis</taxon>
        <taxon>'Torrubiella' clade</taxon>
    </lineage>
</organism>
<dbReference type="Pfam" id="PF01399">
    <property type="entry name" value="PCI"/>
    <property type="match status" value="1"/>
</dbReference>
<feature type="compositionally biased region" description="Acidic residues" evidence="3">
    <location>
        <begin position="568"/>
        <end position="583"/>
    </location>
</feature>
<dbReference type="SMART" id="SM00753">
    <property type="entry name" value="PAM"/>
    <property type="match status" value="1"/>
</dbReference>
<dbReference type="SUPFAM" id="SSF46785">
    <property type="entry name" value="Winged helix' DNA-binding domain"/>
    <property type="match status" value="1"/>
</dbReference>
<feature type="domain" description="PCI" evidence="4">
    <location>
        <begin position="329"/>
        <end position="509"/>
    </location>
</feature>
<evidence type="ECO:0000259" key="4">
    <source>
        <dbReference type="PROSITE" id="PS50250"/>
    </source>
</evidence>
<dbReference type="HOGENOM" id="CLU_019858_1_1_1"/>
<dbReference type="PANTHER" id="PTHR10758:SF2">
    <property type="entry name" value="26S PROTEASOME NON-ATPASE REGULATORY SUBUNIT 3"/>
    <property type="match status" value="1"/>
</dbReference>
<dbReference type="STRING" id="1531966.A0A0A1TD25"/>
<dbReference type="Proteomes" id="UP000039046">
    <property type="component" value="Unassembled WGS sequence"/>
</dbReference>
<dbReference type="GO" id="GO:0030234">
    <property type="term" value="F:enzyme regulator activity"/>
    <property type="evidence" value="ECO:0007669"/>
    <property type="project" value="InterPro"/>
</dbReference>
<dbReference type="InterPro" id="IPR000717">
    <property type="entry name" value="PCI_dom"/>
</dbReference>
<dbReference type="EMBL" id="CDHN01000008">
    <property type="protein sequence ID" value="CEJ94956.1"/>
    <property type="molecule type" value="Genomic_DNA"/>
</dbReference>
<dbReference type="GO" id="GO:0042176">
    <property type="term" value="P:regulation of protein catabolic process"/>
    <property type="evidence" value="ECO:0007669"/>
    <property type="project" value="InterPro"/>
</dbReference>
<feature type="compositionally biased region" description="Basic and acidic residues" evidence="3">
    <location>
        <begin position="23"/>
        <end position="44"/>
    </location>
</feature>
<keyword evidence="6" id="KW-1185">Reference proteome</keyword>
<dbReference type="InterPro" id="IPR050756">
    <property type="entry name" value="CSN3"/>
</dbReference>
<evidence type="ECO:0000256" key="3">
    <source>
        <dbReference type="SAM" id="MobiDB-lite"/>
    </source>
</evidence>
<evidence type="ECO:0000256" key="2">
    <source>
        <dbReference type="ARBA" id="ARBA00022942"/>
    </source>
</evidence>
<sequence>MPSKTPHNSGKPTGHGRKPSKSSSKDVDMKDASKSKTKKESSKDADEEMTVVVPPPKNAKQPASAAKTPAAADADGDVAMGGEEAEEPKVDPVEQAVSDIKSNFALLDRAVALFDARFSLRALRSISLVRKRLTPEIIARAIAETYPAASSSSNIARGLLSAVGKESTPLRASEEMEVDSTKPKNGAKKEPKEIIPEVDLFLGILIQVYLFDNKQYKKGVEFSHHLVDRIQSLNRRTLDSLSAKVFFYLSLFCEHIAPLAPSPESPVVAIRPTLLAALRTAVLRKDVDTQASVIVLLLRSYLLTSHINQADLLVSHTQFPENAVNNQVARFLYYLGRIRAVQLRYTEAHEHLTAATRKAPSSPCAVGFSQTATKLLLVVELLMGDIPDRATFRQPALEDALHPYFLLVQAVRVGNLEDFETAIADHAETFRRDGTYTLILRLRQNVIKTGIRMMSLSYSRISLRDICIRLHLGSEESAEYIVAKAIRDGVIEATLDREHGYMKSKEVGDVYATREPGEAFHDRIRACLALHDESVKAMRFPMNQHRLELKNAQEAREREREMAKEIQEGDLDDDDLGGDFDGI</sequence>
<protein>
    <submittedName>
        <fullName evidence="5">Putative PCI/PINT associated module</fullName>
    </submittedName>
</protein>
<keyword evidence="2" id="KW-0647">Proteasome</keyword>
<feature type="region of interest" description="Disordered" evidence="3">
    <location>
        <begin position="553"/>
        <end position="583"/>
    </location>
</feature>